<feature type="region of interest" description="Disordered" evidence="1">
    <location>
        <begin position="1215"/>
        <end position="1255"/>
    </location>
</feature>
<dbReference type="RefSeq" id="WP_154543116.1">
    <property type="nucleotide sequence ID" value="NZ_VUMY01000002.1"/>
</dbReference>
<keyword evidence="2" id="KW-1133">Transmembrane helix</keyword>
<feature type="domain" description="Phage tail tape measure protein" evidence="3">
    <location>
        <begin position="126"/>
        <end position="314"/>
    </location>
</feature>
<evidence type="ECO:0000313" key="5">
    <source>
        <dbReference type="Proteomes" id="UP000442535"/>
    </source>
</evidence>
<evidence type="ECO:0000313" key="4">
    <source>
        <dbReference type="EMBL" id="MST48936.1"/>
    </source>
</evidence>
<dbReference type="Pfam" id="PF10145">
    <property type="entry name" value="PhageMin_Tail"/>
    <property type="match status" value="1"/>
</dbReference>
<dbReference type="InterPro" id="IPR010090">
    <property type="entry name" value="Phage_tape_meas"/>
</dbReference>
<evidence type="ECO:0000259" key="3">
    <source>
        <dbReference type="Pfam" id="PF10145"/>
    </source>
</evidence>
<dbReference type="EMBL" id="VUMY01000002">
    <property type="protein sequence ID" value="MST48936.1"/>
    <property type="molecule type" value="Genomic_DNA"/>
</dbReference>
<comment type="caution">
    <text evidence="4">The sequence shown here is derived from an EMBL/GenBank/DDBJ whole genome shotgun (WGS) entry which is preliminary data.</text>
</comment>
<feature type="compositionally biased region" description="Basic and acidic residues" evidence="1">
    <location>
        <begin position="1237"/>
        <end position="1255"/>
    </location>
</feature>
<dbReference type="Proteomes" id="UP000442535">
    <property type="component" value="Unassembled WGS sequence"/>
</dbReference>
<proteinExistence type="predicted"/>
<organism evidence="4 5">
    <name type="scientific">Mobiluncus porci</name>
    <dbReference type="NCBI Taxonomy" id="2652278"/>
    <lineage>
        <taxon>Bacteria</taxon>
        <taxon>Bacillati</taxon>
        <taxon>Actinomycetota</taxon>
        <taxon>Actinomycetes</taxon>
        <taxon>Actinomycetales</taxon>
        <taxon>Actinomycetaceae</taxon>
        <taxon>Mobiluncus</taxon>
    </lineage>
</organism>
<gene>
    <name evidence="4" type="ORF">FYJ63_01475</name>
</gene>
<sequence>MADYTLSVRITGDASQAISAISKTGAAAAALGKQTDALNAVKMGGLSAGMSAAAASMGRAKTAAMSMAEAHGAAMATVGSAATKAGLALGATAALAVKSAADWESAWAGVTKTVDGADLGGVLEGQLRDMAKNLPSSHEEIAAVAEAAGQLGVKRQDIAGFTKTMIDLGQSTNLSAEEAATQIARFNNIMGLSNKQASNLGATLVDLGNTNATTEAEIMAMSMRIAAAGRQVKMTAPDILAISASLTSVGIGAEAGGSAMSKFFTKMDQAVSTGNKDLQVMAKTAGMTGEEFSKLFRTDSTQAFAAFEKGLGNLIKSGSGANQVMADMNINQVEMQRALKSLSLDADGLARNLGQGAKAWKENRALIDEATKRYATAESQFAMAKNRIKDGLIDMGKDLAPMIAEVVSGLSMLVDGFTNLPGPIKTAAGAFSLFGGAGMLAVGAAASLLPKIIELRKAMTELGMINAGEGIIAGLGGRVAGKTKTALAPLLETIGGTAIGAKLGSGLGKAGAAAVGFGAAAKSAAAAAAPFAGTSAAIIAGALAISTVMGLGAAKLGNFAAGLERINEESVDLQSKLAAFDGKDFAKTMFGDVSMWKEHEGGVASFLKAVNAKNEGALASFARGDLWDNGVQNALGRLDNLSKSLAGMDIADTVKPVTAALKEMGGVNLDNFTRFANATPEYRQYLTDLAKELHLSADDATLFKLATGEISQVVDATGGAVAKTAAEVETMRNKFGSLPPTSKEMAEAMDKVKQTNYEAAMSFVNIGEAADQGIEKWHAAMMKQGEAVRAWGSNMLEAMGTGILSPVALDSLRAMGPQGAQLLQEAMGEMRAGSDAGLRKLNEGLTMGGQGAARAFSDAFSDGMTQSIMQKAQEKSPEVARAVAQALQDPLITEVSQMQDILDGYGVDLKITGDTEPAEIGAGYLVSYVNSLTGTVSILGTDADARSVLEDLGMSINATTGEVTINGNPAPANATLGDLIGNVNTADGTVTINGNKVPATATVEEFVSWAIGQNPDLKVTADTGEAKNALQILTEKERVARIRAELSGAENINRVLNNMARNRTSVITVKTQGGGTAYWPSTMRASGGYITGPGTSTSDSIPAWLSNGEFVMRAAAVRKYGTDFMHRINENRFASGGQVGAVRFGSDPAKWLETNLKPVTETLKQWAGGLEGISATPTVGDNNRTKTLLDGRDFDLLQQMAGYLFSIDQNTKNAVTRGSDSGGSSYSGGSGLGDSDADARKAEEEARQAEEEKKRQAEAALREYKALMEDVKRYGKQITDAFETLAEIQELMKPVAPEANSKGQITDSARERASEKNANNFERAVEQLQRLQETMGDLFTKYAETWQVKGHERAALDEFGKPVEWNIGGQITKQSSREQVGNLIGFLSQGFTGLLGELNIVKGTMGQKTTPLDILKQLKVGEFANTETGSAKATATAAQATATNTGNLIGEVRALRDFVKPQNSDSGAPKMTSLYMAGKTQENVSQAATGGDTGLLEKVTKLTDQAAETYRMLAQTRITITPEVQILTIDDIQAHARVIVKTKLDYSDLQNQTNVAVSSIKPPPIVVPMVLGSSTM</sequence>
<keyword evidence="2" id="KW-0472">Membrane</keyword>
<protein>
    <submittedName>
        <fullName evidence="4">Phage tail tape measure protein</fullName>
    </submittedName>
</protein>
<keyword evidence="2" id="KW-0812">Transmembrane</keyword>
<evidence type="ECO:0000256" key="1">
    <source>
        <dbReference type="SAM" id="MobiDB-lite"/>
    </source>
</evidence>
<keyword evidence="5" id="KW-1185">Reference proteome</keyword>
<reference evidence="4 5" key="1">
    <citation type="submission" date="2019-08" db="EMBL/GenBank/DDBJ databases">
        <title>In-depth cultivation of the pig gut microbiome towards novel bacterial diversity and tailored functional studies.</title>
        <authorList>
            <person name="Wylensek D."/>
            <person name="Hitch T.C.A."/>
            <person name="Clavel T."/>
        </authorList>
    </citation>
    <scope>NUCLEOTIDE SEQUENCE [LARGE SCALE GENOMIC DNA]</scope>
    <source>
        <strain evidence="4 5">RF-GAM-744-WT-7</strain>
    </source>
</reference>
<feature type="transmembrane region" description="Helical" evidence="2">
    <location>
        <begin position="427"/>
        <end position="449"/>
    </location>
</feature>
<accession>A0A7K0K0C3</accession>
<name>A0A7K0K0C3_9ACTO</name>
<evidence type="ECO:0000256" key="2">
    <source>
        <dbReference type="SAM" id="Phobius"/>
    </source>
</evidence>
<dbReference type="NCBIfam" id="TIGR01760">
    <property type="entry name" value="tape_meas_TP901"/>
    <property type="match status" value="1"/>
</dbReference>